<comment type="caution">
    <text evidence="1">The sequence shown here is derived from an EMBL/GenBank/DDBJ whole genome shotgun (WGS) entry which is preliminary data.</text>
</comment>
<evidence type="ECO:0000313" key="2">
    <source>
        <dbReference type="Proteomes" id="UP000742024"/>
    </source>
</evidence>
<gene>
    <name evidence="1" type="ORF">E4U57_000697</name>
</gene>
<dbReference type="Proteomes" id="UP000742024">
    <property type="component" value="Unassembled WGS sequence"/>
</dbReference>
<keyword evidence="2" id="KW-1185">Reference proteome</keyword>
<sequence length="161" mass="18017">MTLRNVTYNESVFYGPKTEKEDAQSVQKLETQYVTLQWTSLEYDDFSLLPTGATSHLFVPESANSGVNMPASGNLTEDSGGTSHSRQITRPVRPLKRLTIDNWDFKLPDRHPISTITTALQTLETTTDLMFRNSNMHRSKAMTMYLPLVNCEGISVKGTVG</sequence>
<organism evidence="1 2">
    <name type="scientific">Claviceps arundinis</name>
    <dbReference type="NCBI Taxonomy" id="1623583"/>
    <lineage>
        <taxon>Eukaryota</taxon>
        <taxon>Fungi</taxon>
        <taxon>Dikarya</taxon>
        <taxon>Ascomycota</taxon>
        <taxon>Pezizomycotina</taxon>
        <taxon>Sordariomycetes</taxon>
        <taxon>Hypocreomycetidae</taxon>
        <taxon>Hypocreales</taxon>
        <taxon>Clavicipitaceae</taxon>
        <taxon>Claviceps</taxon>
    </lineage>
</organism>
<name>A0ABQ7PLM3_9HYPO</name>
<protein>
    <submittedName>
        <fullName evidence="1">Uncharacterized protein</fullName>
    </submittedName>
</protein>
<proteinExistence type="predicted"/>
<evidence type="ECO:0000313" key="1">
    <source>
        <dbReference type="EMBL" id="KAG5967539.1"/>
    </source>
</evidence>
<reference evidence="1 2" key="1">
    <citation type="journal article" date="2020" name="bioRxiv">
        <title>Whole genome comparisons of ergot fungi reveals the divergence and evolution of species within the genus Claviceps are the result of varying mechanisms driving genome evolution and host range expansion.</title>
        <authorList>
            <person name="Wyka S.A."/>
            <person name="Mondo S.J."/>
            <person name="Liu M."/>
            <person name="Dettman J."/>
            <person name="Nalam V."/>
            <person name="Broders K.D."/>
        </authorList>
    </citation>
    <scope>NUCLEOTIDE SEQUENCE [LARGE SCALE GENOMIC DNA]</scope>
    <source>
        <strain evidence="1 2">LM583</strain>
    </source>
</reference>
<dbReference type="EMBL" id="SRPR01000012">
    <property type="protein sequence ID" value="KAG5967539.1"/>
    <property type="molecule type" value="Genomic_DNA"/>
</dbReference>
<accession>A0ABQ7PLM3</accession>